<sequence>MTLLTTAQAAELVGVKPTSLRGLVSRLRKAGIELQAPKSAWPDLRTPMYDEGALREWMDSRPGRGNWTSGEDRKGGRA</sequence>
<dbReference type="OrthoDB" id="9772484at2"/>
<protein>
    <submittedName>
        <fullName evidence="2">Uncharacterized protein</fullName>
    </submittedName>
</protein>
<dbReference type="EMBL" id="BAGZ01000005">
    <property type="protein sequence ID" value="GAB77539.1"/>
    <property type="molecule type" value="Genomic_DNA"/>
</dbReference>
<gene>
    <name evidence="2" type="ORF">AUCHE_05_04510</name>
</gene>
<reference evidence="2 3" key="1">
    <citation type="submission" date="2012-08" db="EMBL/GenBank/DDBJ databases">
        <title>Whole genome shotgun sequence of Austwickia chelonae NBRC 105200.</title>
        <authorList>
            <person name="Yoshida I."/>
            <person name="Hosoyama A."/>
            <person name="Tsuchikane K."/>
            <person name="Katsumata H."/>
            <person name="Ando Y."/>
            <person name="Ohji S."/>
            <person name="Hamada M."/>
            <person name="Tamura T."/>
            <person name="Yamazoe A."/>
            <person name="Yamazaki S."/>
            <person name="Fujita N."/>
        </authorList>
    </citation>
    <scope>NUCLEOTIDE SEQUENCE [LARGE SCALE GENOMIC DNA]</scope>
    <source>
        <strain evidence="2 3">NBRC 105200</strain>
    </source>
</reference>
<evidence type="ECO:0000313" key="3">
    <source>
        <dbReference type="Proteomes" id="UP000008495"/>
    </source>
</evidence>
<accession>K6VLF7</accession>
<feature type="region of interest" description="Disordered" evidence="1">
    <location>
        <begin position="59"/>
        <end position="78"/>
    </location>
</feature>
<dbReference type="Proteomes" id="UP000008495">
    <property type="component" value="Unassembled WGS sequence"/>
</dbReference>
<dbReference type="eggNOG" id="ENOG502ZNZ0">
    <property type="taxonomic scope" value="Bacteria"/>
</dbReference>
<comment type="caution">
    <text evidence="2">The sequence shown here is derived from an EMBL/GenBank/DDBJ whole genome shotgun (WGS) entry which is preliminary data.</text>
</comment>
<name>K6VLF7_9MICO</name>
<evidence type="ECO:0000313" key="2">
    <source>
        <dbReference type="EMBL" id="GAB77539.1"/>
    </source>
</evidence>
<evidence type="ECO:0000256" key="1">
    <source>
        <dbReference type="SAM" id="MobiDB-lite"/>
    </source>
</evidence>
<organism evidence="2 3">
    <name type="scientific">Austwickia chelonae NBRC 105200</name>
    <dbReference type="NCBI Taxonomy" id="1184607"/>
    <lineage>
        <taxon>Bacteria</taxon>
        <taxon>Bacillati</taxon>
        <taxon>Actinomycetota</taxon>
        <taxon>Actinomycetes</taxon>
        <taxon>Micrococcales</taxon>
        <taxon>Dermatophilaceae</taxon>
        <taxon>Austwickia</taxon>
    </lineage>
</organism>
<keyword evidence="3" id="KW-1185">Reference proteome</keyword>
<dbReference type="RefSeq" id="WP_006502291.1">
    <property type="nucleotide sequence ID" value="NZ_BAGZ01000005.1"/>
</dbReference>
<proteinExistence type="predicted"/>
<dbReference type="AlphaFoldDB" id="K6VLF7"/>